<evidence type="ECO:0000259" key="13">
    <source>
        <dbReference type="Pfam" id="PF04452"/>
    </source>
</evidence>
<dbReference type="SUPFAM" id="SSF75217">
    <property type="entry name" value="alpha/beta knot"/>
    <property type="match status" value="1"/>
</dbReference>
<dbReference type="RefSeq" id="WP_320379217.1">
    <property type="nucleotide sequence ID" value="NZ_JAWDIQ010000001.1"/>
</dbReference>
<evidence type="ECO:0000256" key="3">
    <source>
        <dbReference type="ARBA" id="ARBA00012328"/>
    </source>
</evidence>
<reference evidence="14 15" key="1">
    <citation type="submission" date="2023-10" db="EMBL/GenBank/DDBJ databases">
        <title>Virgibacillus soli CC-YMP-6 genome.</title>
        <authorList>
            <person name="Miliotis G."/>
            <person name="Sengupta P."/>
            <person name="Hameed A."/>
            <person name="Chuvochina M."/>
            <person name="Mcdonagh F."/>
            <person name="Simpson A.C."/>
            <person name="Singh N.K."/>
            <person name="Rekha P.D."/>
            <person name="Raman K."/>
            <person name="Hugenholtz P."/>
            <person name="Venkateswaran K."/>
        </authorList>
    </citation>
    <scope>NUCLEOTIDE SEQUENCE [LARGE SCALE GENOMIC DNA]</scope>
    <source>
        <strain evidence="14 15">CC-YMP-6</strain>
    </source>
</reference>
<evidence type="ECO:0000256" key="11">
    <source>
        <dbReference type="ARBA" id="ARBA00033196"/>
    </source>
</evidence>
<evidence type="ECO:0000256" key="5">
    <source>
        <dbReference type="ARBA" id="ARBA00022490"/>
    </source>
</evidence>
<organism evidence="14 15">
    <name type="scientific">Paracerasibacillus soli</name>
    <dbReference type="NCBI Taxonomy" id="480284"/>
    <lineage>
        <taxon>Bacteria</taxon>
        <taxon>Bacillati</taxon>
        <taxon>Bacillota</taxon>
        <taxon>Bacilli</taxon>
        <taxon>Bacillales</taxon>
        <taxon>Bacillaceae</taxon>
        <taxon>Paracerasibacillus</taxon>
    </lineage>
</organism>
<dbReference type="EMBL" id="JAWDIQ010000001">
    <property type="protein sequence ID" value="MDY0408485.1"/>
    <property type="molecule type" value="Genomic_DNA"/>
</dbReference>
<evidence type="ECO:0000313" key="14">
    <source>
        <dbReference type="EMBL" id="MDY0408485.1"/>
    </source>
</evidence>
<comment type="function">
    <text evidence="10">Specifically methylates the N3 position of the uracil ring of uridine 1498 (m3U1498) in 16S rRNA. Acts on the fully assembled 30S ribosomal subunit.</text>
</comment>
<keyword evidence="6" id="KW-0698">rRNA processing</keyword>
<evidence type="ECO:0000256" key="2">
    <source>
        <dbReference type="ARBA" id="ARBA00005528"/>
    </source>
</evidence>
<dbReference type="EC" id="2.1.1.193" evidence="3"/>
<dbReference type="GO" id="GO:0008168">
    <property type="term" value="F:methyltransferase activity"/>
    <property type="evidence" value="ECO:0007669"/>
    <property type="project" value="UniProtKB-KW"/>
</dbReference>
<evidence type="ECO:0000256" key="8">
    <source>
        <dbReference type="ARBA" id="ARBA00022679"/>
    </source>
</evidence>
<keyword evidence="15" id="KW-1185">Reference proteome</keyword>
<evidence type="ECO:0000256" key="7">
    <source>
        <dbReference type="ARBA" id="ARBA00022603"/>
    </source>
</evidence>
<evidence type="ECO:0000256" key="4">
    <source>
        <dbReference type="ARBA" id="ARBA00013673"/>
    </source>
</evidence>
<comment type="caution">
    <text evidence="14">The sequence shown here is derived from an EMBL/GenBank/DDBJ whole genome shotgun (WGS) entry which is preliminary data.</text>
</comment>
<dbReference type="NCBIfam" id="TIGR00046">
    <property type="entry name" value="RsmE family RNA methyltransferase"/>
    <property type="match status" value="1"/>
</dbReference>
<dbReference type="PANTHER" id="PTHR30027:SF3">
    <property type="entry name" value="16S RRNA (URACIL(1498)-N(3))-METHYLTRANSFERASE"/>
    <property type="match status" value="1"/>
</dbReference>
<comment type="catalytic activity">
    <reaction evidence="12">
        <text>uridine(1498) in 16S rRNA + S-adenosyl-L-methionine = N(3)-methyluridine(1498) in 16S rRNA + S-adenosyl-L-homocysteine + H(+)</text>
        <dbReference type="Rhea" id="RHEA:42920"/>
        <dbReference type="Rhea" id="RHEA-COMP:10283"/>
        <dbReference type="Rhea" id="RHEA-COMP:10284"/>
        <dbReference type="ChEBI" id="CHEBI:15378"/>
        <dbReference type="ChEBI" id="CHEBI:57856"/>
        <dbReference type="ChEBI" id="CHEBI:59789"/>
        <dbReference type="ChEBI" id="CHEBI:65315"/>
        <dbReference type="ChEBI" id="CHEBI:74502"/>
        <dbReference type="EC" id="2.1.1.193"/>
    </reaction>
</comment>
<evidence type="ECO:0000313" key="15">
    <source>
        <dbReference type="Proteomes" id="UP001275315"/>
    </source>
</evidence>
<dbReference type="Pfam" id="PF04452">
    <property type="entry name" value="Methyltrans_RNA"/>
    <property type="match status" value="1"/>
</dbReference>
<sequence length="191" mass="21782">MQVIQWLNENNELPVEITIAQGLPKGDKLDLVLQKGTELGASAFIPLMTDRAVVKWDKRKADKKIQRFKKIVKEASEQSHRNRIPEILDTISLKELIKLGQSYDVKFFPYEEEAKVEKFQSFSTIVKELRSGQRVLTCIGPEGGFTTDEAELLKKNGFQPVRLGPRILRTETAPLYVLASISYQFEELGCR</sequence>
<dbReference type="InterPro" id="IPR046886">
    <property type="entry name" value="RsmE_MTase_dom"/>
</dbReference>
<evidence type="ECO:0000256" key="10">
    <source>
        <dbReference type="ARBA" id="ARBA00025699"/>
    </source>
</evidence>
<evidence type="ECO:0000256" key="6">
    <source>
        <dbReference type="ARBA" id="ARBA00022552"/>
    </source>
</evidence>
<dbReference type="Proteomes" id="UP001275315">
    <property type="component" value="Unassembled WGS sequence"/>
</dbReference>
<evidence type="ECO:0000256" key="1">
    <source>
        <dbReference type="ARBA" id="ARBA00004496"/>
    </source>
</evidence>
<keyword evidence="7 14" id="KW-0489">Methyltransferase</keyword>
<dbReference type="CDD" id="cd18084">
    <property type="entry name" value="RsmE-like"/>
    <property type="match status" value="1"/>
</dbReference>
<dbReference type="PANTHER" id="PTHR30027">
    <property type="entry name" value="RIBOSOMAL RNA SMALL SUBUNIT METHYLTRANSFERASE E"/>
    <property type="match status" value="1"/>
</dbReference>
<name>A0ABU5CQJ2_9BACI</name>
<dbReference type="InterPro" id="IPR006700">
    <property type="entry name" value="RsmE"/>
</dbReference>
<keyword evidence="8 14" id="KW-0808">Transferase</keyword>
<dbReference type="InterPro" id="IPR029026">
    <property type="entry name" value="tRNA_m1G_MTases_N"/>
</dbReference>
<keyword evidence="5" id="KW-0963">Cytoplasm</keyword>
<comment type="similarity">
    <text evidence="2">Belongs to the RNA methyltransferase RsmE family.</text>
</comment>
<feature type="domain" description="Ribosomal RNA small subunit methyltransferase E methyltransferase" evidence="13">
    <location>
        <begin position="12"/>
        <end position="181"/>
    </location>
</feature>
<evidence type="ECO:0000256" key="9">
    <source>
        <dbReference type="ARBA" id="ARBA00022691"/>
    </source>
</evidence>
<dbReference type="GO" id="GO:0032259">
    <property type="term" value="P:methylation"/>
    <property type="evidence" value="ECO:0007669"/>
    <property type="project" value="UniProtKB-KW"/>
</dbReference>
<evidence type="ECO:0000256" key="12">
    <source>
        <dbReference type="ARBA" id="ARBA00047944"/>
    </source>
</evidence>
<keyword evidence="9" id="KW-0949">S-adenosyl-L-methionine</keyword>
<gene>
    <name evidence="14" type="ORF">RWD45_07850</name>
</gene>
<dbReference type="Gene3D" id="3.40.1280.10">
    <property type="match status" value="1"/>
</dbReference>
<dbReference type="InterPro" id="IPR029028">
    <property type="entry name" value="Alpha/beta_knot_MTases"/>
</dbReference>
<comment type="subcellular location">
    <subcellularLocation>
        <location evidence="1">Cytoplasm</location>
    </subcellularLocation>
</comment>
<protein>
    <recommendedName>
        <fullName evidence="4">Ribosomal RNA small subunit methyltransferase E</fullName>
        <ecNumber evidence="3">2.1.1.193</ecNumber>
    </recommendedName>
    <alternativeName>
        <fullName evidence="11">16S rRNA m3U1498 methyltransferase</fullName>
    </alternativeName>
</protein>
<accession>A0ABU5CQJ2</accession>
<proteinExistence type="inferred from homology"/>